<reference evidence="2" key="2">
    <citation type="submission" date="2017-02" db="UniProtKB">
        <authorList>
            <consortium name="WormBaseParasite"/>
        </authorList>
    </citation>
    <scope>IDENTIFICATION</scope>
</reference>
<accession>A0A0K0D3V2</accession>
<organism evidence="1 2">
    <name type="scientific">Angiostrongylus cantonensis</name>
    <name type="common">Rat lungworm</name>
    <dbReference type="NCBI Taxonomy" id="6313"/>
    <lineage>
        <taxon>Eukaryota</taxon>
        <taxon>Metazoa</taxon>
        <taxon>Ecdysozoa</taxon>
        <taxon>Nematoda</taxon>
        <taxon>Chromadorea</taxon>
        <taxon>Rhabditida</taxon>
        <taxon>Rhabditina</taxon>
        <taxon>Rhabditomorpha</taxon>
        <taxon>Strongyloidea</taxon>
        <taxon>Metastrongylidae</taxon>
        <taxon>Angiostrongylus</taxon>
    </lineage>
</organism>
<reference evidence="1" key="1">
    <citation type="submission" date="2012-09" db="EMBL/GenBank/DDBJ databases">
        <authorList>
            <person name="Martin A.A."/>
        </authorList>
    </citation>
    <scope>NUCLEOTIDE SEQUENCE</scope>
</reference>
<keyword evidence="1" id="KW-1185">Reference proteome</keyword>
<evidence type="ECO:0000313" key="1">
    <source>
        <dbReference type="Proteomes" id="UP000035642"/>
    </source>
</evidence>
<dbReference type="Proteomes" id="UP000035642">
    <property type="component" value="Unassembled WGS sequence"/>
</dbReference>
<sequence length="82" mass="9866">MDLEKLYGEDHTFFKVIIGDFNAKIGPRRSSEEHYIETHGLEWIEQGERRYKFAIATKTIHGNSKFQKHRPQRWMWESQNGE</sequence>
<dbReference type="WBParaSite" id="ACAC_0000474701-mRNA-1">
    <property type="protein sequence ID" value="ACAC_0000474701-mRNA-1"/>
    <property type="gene ID" value="ACAC_0000474701"/>
</dbReference>
<proteinExistence type="predicted"/>
<protein>
    <submittedName>
        <fullName evidence="2">Craniofacial development protein 2-like</fullName>
    </submittedName>
</protein>
<evidence type="ECO:0000313" key="2">
    <source>
        <dbReference type="WBParaSite" id="ACAC_0000474701-mRNA-1"/>
    </source>
</evidence>
<name>A0A0K0D3V2_ANGCA</name>
<dbReference type="AlphaFoldDB" id="A0A0K0D3V2"/>